<evidence type="ECO:0000313" key="4">
    <source>
        <dbReference type="WBParaSite" id="NBR_0000238901-mRNA-1"/>
    </source>
</evidence>
<reference evidence="4" key="1">
    <citation type="submission" date="2017-02" db="UniProtKB">
        <authorList>
            <consortium name="WormBaseParasite"/>
        </authorList>
    </citation>
    <scope>IDENTIFICATION</scope>
</reference>
<evidence type="ECO:0000313" key="2">
    <source>
        <dbReference type="EMBL" id="VDL65979.1"/>
    </source>
</evidence>
<protein>
    <submittedName>
        <fullName evidence="2 4">Uncharacterized protein</fullName>
    </submittedName>
</protein>
<name>A0A0N4XIN7_NIPBR</name>
<dbReference type="Proteomes" id="UP000271162">
    <property type="component" value="Unassembled WGS sequence"/>
</dbReference>
<keyword evidence="3" id="KW-1185">Reference proteome</keyword>
<proteinExistence type="predicted"/>
<feature type="region of interest" description="Disordered" evidence="1">
    <location>
        <begin position="1"/>
        <end position="20"/>
    </location>
</feature>
<dbReference type="AlphaFoldDB" id="A0A0N4XIN7"/>
<sequence length="145" mass="16577">MVKKVQKQTAGHQTLDRQKMEKEIREFLENQFKREAGARYGALLSKADEIYEKLREDIRKASEFVLPKEIHALNLLDFLNGVGCSDEHDEGCKAETPSSENLIVESNEDLLSPNTREVVSLFKSLVRKKVAEAQKREPDLSQECD</sequence>
<reference evidence="2 3" key="2">
    <citation type="submission" date="2018-11" db="EMBL/GenBank/DDBJ databases">
        <authorList>
            <consortium name="Pathogen Informatics"/>
        </authorList>
    </citation>
    <scope>NUCLEOTIDE SEQUENCE [LARGE SCALE GENOMIC DNA]</scope>
</reference>
<gene>
    <name evidence="2" type="ORF">NBR_LOCUS2390</name>
</gene>
<organism evidence="4">
    <name type="scientific">Nippostrongylus brasiliensis</name>
    <name type="common">Rat hookworm</name>
    <dbReference type="NCBI Taxonomy" id="27835"/>
    <lineage>
        <taxon>Eukaryota</taxon>
        <taxon>Metazoa</taxon>
        <taxon>Ecdysozoa</taxon>
        <taxon>Nematoda</taxon>
        <taxon>Chromadorea</taxon>
        <taxon>Rhabditida</taxon>
        <taxon>Rhabditina</taxon>
        <taxon>Rhabditomorpha</taxon>
        <taxon>Strongyloidea</taxon>
        <taxon>Heligmosomidae</taxon>
        <taxon>Nippostrongylus</taxon>
    </lineage>
</organism>
<accession>A0A0N4XIN7</accession>
<dbReference type="WBParaSite" id="NBR_0000238901-mRNA-1">
    <property type="protein sequence ID" value="NBR_0000238901-mRNA-1"/>
    <property type="gene ID" value="NBR_0000238901"/>
</dbReference>
<evidence type="ECO:0000313" key="3">
    <source>
        <dbReference type="Proteomes" id="UP000271162"/>
    </source>
</evidence>
<dbReference type="EMBL" id="UYSL01002680">
    <property type="protein sequence ID" value="VDL65979.1"/>
    <property type="molecule type" value="Genomic_DNA"/>
</dbReference>
<evidence type="ECO:0000256" key="1">
    <source>
        <dbReference type="SAM" id="MobiDB-lite"/>
    </source>
</evidence>